<keyword evidence="1" id="KW-0472">Membrane</keyword>
<evidence type="ECO:0000313" key="4">
    <source>
        <dbReference type="WBParaSite" id="ACRNAN_scaffold926.g7143.t2"/>
    </source>
</evidence>
<organism evidence="3 4">
    <name type="scientific">Acrobeloides nanus</name>
    <dbReference type="NCBI Taxonomy" id="290746"/>
    <lineage>
        <taxon>Eukaryota</taxon>
        <taxon>Metazoa</taxon>
        <taxon>Ecdysozoa</taxon>
        <taxon>Nematoda</taxon>
        <taxon>Chromadorea</taxon>
        <taxon>Rhabditida</taxon>
        <taxon>Tylenchina</taxon>
        <taxon>Cephalobomorpha</taxon>
        <taxon>Cephaloboidea</taxon>
        <taxon>Cephalobidae</taxon>
        <taxon>Acrobeloides</taxon>
    </lineage>
</organism>
<dbReference type="GO" id="GO:0005524">
    <property type="term" value="F:ATP binding"/>
    <property type="evidence" value="ECO:0007669"/>
    <property type="project" value="InterPro"/>
</dbReference>
<proteinExistence type="predicted"/>
<dbReference type="InterPro" id="IPR011009">
    <property type="entry name" value="Kinase-like_dom_sf"/>
</dbReference>
<keyword evidence="3" id="KW-1185">Reference proteome</keyword>
<keyword evidence="1" id="KW-1133">Transmembrane helix</keyword>
<evidence type="ECO:0000313" key="3">
    <source>
        <dbReference type="Proteomes" id="UP000887540"/>
    </source>
</evidence>
<dbReference type="PANTHER" id="PTHR24416">
    <property type="entry name" value="TYROSINE-PROTEIN KINASE RECEPTOR"/>
    <property type="match status" value="1"/>
</dbReference>
<dbReference type="GO" id="GO:0005886">
    <property type="term" value="C:plasma membrane"/>
    <property type="evidence" value="ECO:0007669"/>
    <property type="project" value="TreeGrafter"/>
</dbReference>
<dbReference type="InterPro" id="IPR000719">
    <property type="entry name" value="Prot_kinase_dom"/>
</dbReference>
<accession>A0A914ENF1</accession>
<dbReference type="WBParaSite" id="ACRNAN_scaffold926.g7143.t2">
    <property type="protein sequence ID" value="ACRNAN_scaffold926.g7143.t2"/>
    <property type="gene ID" value="ACRNAN_scaffold926.g7143"/>
</dbReference>
<dbReference type="Gene3D" id="3.30.200.20">
    <property type="entry name" value="Phosphorylase Kinase, domain 1"/>
    <property type="match status" value="1"/>
</dbReference>
<dbReference type="InterPro" id="IPR050122">
    <property type="entry name" value="RTK"/>
</dbReference>
<dbReference type="GO" id="GO:0007169">
    <property type="term" value="P:cell surface receptor protein tyrosine kinase signaling pathway"/>
    <property type="evidence" value="ECO:0007669"/>
    <property type="project" value="TreeGrafter"/>
</dbReference>
<evidence type="ECO:0000259" key="2">
    <source>
        <dbReference type="PROSITE" id="PS50011"/>
    </source>
</evidence>
<dbReference type="SUPFAM" id="SSF56112">
    <property type="entry name" value="Protein kinase-like (PK-like)"/>
    <property type="match status" value="1"/>
</dbReference>
<protein>
    <submittedName>
        <fullName evidence="4">Protein kinase domain-containing protein</fullName>
    </submittedName>
</protein>
<evidence type="ECO:0000256" key="1">
    <source>
        <dbReference type="SAM" id="Phobius"/>
    </source>
</evidence>
<dbReference type="AlphaFoldDB" id="A0A914ENF1"/>
<dbReference type="PROSITE" id="PS00109">
    <property type="entry name" value="PROTEIN_KINASE_TYR"/>
    <property type="match status" value="1"/>
</dbReference>
<dbReference type="GO" id="GO:0004714">
    <property type="term" value="F:transmembrane receptor protein tyrosine kinase activity"/>
    <property type="evidence" value="ECO:0007669"/>
    <property type="project" value="TreeGrafter"/>
</dbReference>
<dbReference type="InterPro" id="IPR001245">
    <property type="entry name" value="Ser-Thr/Tyr_kinase_cat_dom"/>
</dbReference>
<dbReference type="Gene3D" id="1.10.510.10">
    <property type="entry name" value="Transferase(Phosphotransferase) domain 1"/>
    <property type="match status" value="1"/>
</dbReference>
<reference evidence="4" key="1">
    <citation type="submission" date="2022-11" db="UniProtKB">
        <authorList>
            <consortium name="WormBaseParasite"/>
        </authorList>
    </citation>
    <scope>IDENTIFICATION</scope>
</reference>
<dbReference type="PRINTS" id="PR00109">
    <property type="entry name" value="TYRKINASE"/>
</dbReference>
<sequence>MPSEIISPQSKNESFVEECHCNANYMTPWATVIAMLALYLLLLFWFCKHGKKLCLPAPDSIYPYKRRLRYLKRVLDPLLVDDMFIELTDNKLGQGSVGFVFKGYVFPKSQTRFKQKTFAAVKMSYPMPQKSIGLLEEAARMARLNHPNIVKLIAVSKLSFTAFRPMFAMEWLPGGSLAEFFRDEIRRKDEIDRERVYVRQIVHILRQVGEALKYIHESKDQEGKEITHGDVAARNVLLTHRQLDTCIAKLGDFGLPIDFGPKLPIPWLPPEIVCSLDRINTRHRPESDVWMFGVLAWECATLGAEPHHHRTFEEIQWAFTLQDRGLARPPDCPAEFWIFIMDCLSEQHRRPRFSGPIESNSSALYRLKTLELHFSHSHQRLRMVENVSNCTCLQHRCSIPLPPFTVR</sequence>
<name>A0A914ENF1_9BILA</name>
<dbReference type="PROSITE" id="PS50011">
    <property type="entry name" value="PROTEIN_KINASE_DOM"/>
    <property type="match status" value="1"/>
</dbReference>
<feature type="domain" description="Protein kinase" evidence="2">
    <location>
        <begin position="86"/>
        <end position="364"/>
    </location>
</feature>
<dbReference type="GO" id="GO:0043235">
    <property type="term" value="C:receptor complex"/>
    <property type="evidence" value="ECO:0007669"/>
    <property type="project" value="TreeGrafter"/>
</dbReference>
<keyword evidence="1" id="KW-0812">Transmembrane</keyword>
<dbReference type="Pfam" id="PF07714">
    <property type="entry name" value="PK_Tyr_Ser-Thr"/>
    <property type="match status" value="1"/>
</dbReference>
<feature type="transmembrane region" description="Helical" evidence="1">
    <location>
        <begin position="29"/>
        <end position="47"/>
    </location>
</feature>
<dbReference type="InterPro" id="IPR008266">
    <property type="entry name" value="Tyr_kinase_AS"/>
</dbReference>
<dbReference type="PANTHER" id="PTHR24416:SF617">
    <property type="entry name" value="RET ONCOGENE, ISOFORM A"/>
    <property type="match status" value="1"/>
</dbReference>
<dbReference type="Proteomes" id="UP000887540">
    <property type="component" value="Unplaced"/>
</dbReference>